<dbReference type="Proteomes" id="UP000186323">
    <property type="component" value="Chromosome I"/>
</dbReference>
<evidence type="ECO:0000256" key="1">
    <source>
        <dbReference type="SAM" id="MobiDB-lite"/>
    </source>
</evidence>
<organism evidence="3 4">
    <name type="scientific">Desulfovibrio piger</name>
    <dbReference type="NCBI Taxonomy" id="901"/>
    <lineage>
        <taxon>Bacteria</taxon>
        <taxon>Pseudomonadati</taxon>
        <taxon>Thermodesulfobacteriota</taxon>
        <taxon>Desulfovibrionia</taxon>
        <taxon>Desulfovibrionales</taxon>
        <taxon>Desulfovibrionaceae</taxon>
        <taxon>Desulfovibrio</taxon>
    </lineage>
</organism>
<accession>A0A1K1LHF3</accession>
<evidence type="ECO:0000313" key="3">
    <source>
        <dbReference type="EMBL" id="SFV74123.1"/>
    </source>
</evidence>
<evidence type="ECO:0000256" key="2">
    <source>
        <dbReference type="SAM" id="SignalP"/>
    </source>
</evidence>
<sequence>MKKILAVSLLTSLLCGGCALFGGDEGSSPATAAPAGDPATTETATAPEKAPAKAAPVSQSKLEADLYKTGQSLVGRASRTVMPSKAHKEVRKVGKEYVATYVDVDTDSLTTEVRKGARGYVGFIRYAEHVYECRGASKSAALSAPCEKIKTRNLNEMIRYDGKKWQY</sequence>
<dbReference type="RefSeq" id="WP_072336783.1">
    <property type="nucleotide sequence ID" value="NZ_DBGALU010000084.1"/>
</dbReference>
<keyword evidence="4" id="KW-1185">Reference proteome</keyword>
<feature type="signal peptide" evidence="2">
    <location>
        <begin position="1"/>
        <end position="21"/>
    </location>
</feature>
<feature type="compositionally biased region" description="Low complexity" evidence="1">
    <location>
        <begin position="29"/>
        <end position="55"/>
    </location>
</feature>
<keyword evidence="2" id="KW-0732">Signal</keyword>
<feature type="region of interest" description="Disordered" evidence="1">
    <location>
        <begin position="26"/>
        <end position="55"/>
    </location>
</feature>
<protein>
    <recommendedName>
        <fullName evidence="5">Lipoprotein</fullName>
    </recommendedName>
</protein>
<evidence type="ECO:0000313" key="4">
    <source>
        <dbReference type="Proteomes" id="UP000186323"/>
    </source>
</evidence>
<name>A0A1K1LHF3_9BACT</name>
<reference evidence="4" key="1">
    <citation type="submission" date="2016-10" db="EMBL/GenBank/DDBJ databases">
        <authorList>
            <person name="Wegmann U."/>
        </authorList>
    </citation>
    <scope>NUCLEOTIDE SEQUENCE [LARGE SCALE GENOMIC DNA]</scope>
</reference>
<gene>
    <name evidence="3" type="ORF">DESPIGER_2301</name>
</gene>
<dbReference type="AlphaFoldDB" id="A0A1K1LHF3"/>
<evidence type="ECO:0008006" key="5">
    <source>
        <dbReference type="Google" id="ProtNLM"/>
    </source>
</evidence>
<dbReference type="EMBL" id="LT630450">
    <property type="protein sequence ID" value="SFV74123.1"/>
    <property type="molecule type" value="Genomic_DNA"/>
</dbReference>
<proteinExistence type="predicted"/>
<dbReference type="OrthoDB" id="5460391at2"/>
<dbReference type="KEGG" id="dpg:DESPIGER_2301"/>
<feature type="chain" id="PRO_5012814653" description="Lipoprotein" evidence="2">
    <location>
        <begin position="22"/>
        <end position="167"/>
    </location>
</feature>